<accession>A0A7W4VKN1</accession>
<dbReference type="EMBL" id="JACHWB010000002">
    <property type="protein sequence ID" value="MBB3018954.1"/>
    <property type="molecule type" value="Genomic_DNA"/>
</dbReference>
<keyword evidence="4" id="KW-1185">Reference proteome</keyword>
<evidence type="ECO:0000313" key="3">
    <source>
        <dbReference type="EMBL" id="MBB3018954.1"/>
    </source>
</evidence>
<dbReference type="Proteomes" id="UP000532010">
    <property type="component" value="Unassembled WGS sequence"/>
</dbReference>
<reference evidence="3 4" key="1">
    <citation type="submission" date="2020-08" db="EMBL/GenBank/DDBJ databases">
        <title>The Agave Microbiome: Exploring the role of microbial communities in plant adaptations to desert environments.</title>
        <authorList>
            <person name="Partida-Martinez L.P."/>
        </authorList>
    </citation>
    <scope>NUCLEOTIDE SEQUENCE [LARGE SCALE GENOMIC DNA]</scope>
    <source>
        <strain evidence="3 4">AT3.9</strain>
    </source>
</reference>
<sequence length="133" mass="14363">MTTTMFDNLPAALLTLFLAACVLWLIWRALRRLFSPRERRVEPSLSDEPGHNRIEPAVTQPAASRAAAPVSSIPDAADVLALKAAIDNLARQVSALEQRLAAGPTNLPVQSPSRDTSVDQSPVIPPVSPDHRI</sequence>
<proteinExistence type="predicted"/>
<keyword evidence="2" id="KW-0812">Transmembrane</keyword>
<protein>
    <submittedName>
        <fullName evidence="3">Uncharacterized protein</fullName>
    </submittedName>
</protein>
<dbReference type="AlphaFoldDB" id="A0A7W4VKN1"/>
<feature type="region of interest" description="Disordered" evidence="1">
    <location>
        <begin position="102"/>
        <end position="133"/>
    </location>
</feature>
<keyword evidence="2" id="KW-0472">Membrane</keyword>
<feature type="compositionally biased region" description="Polar residues" evidence="1">
    <location>
        <begin position="107"/>
        <end position="120"/>
    </location>
</feature>
<gene>
    <name evidence="3" type="ORF">FHR70_002008</name>
</gene>
<comment type="caution">
    <text evidence="3">The sequence shown here is derived from an EMBL/GenBank/DDBJ whole genome shotgun (WGS) entry which is preliminary data.</text>
</comment>
<evidence type="ECO:0000256" key="1">
    <source>
        <dbReference type="SAM" id="MobiDB-lite"/>
    </source>
</evidence>
<organism evidence="3 4">
    <name type="scientific">Microvirga lupini</name>
    <dbReference type="NCBI Taxonomy" id="420324"/>
    <lineage>
        <taxon>Bacteria</taxon>
        <taxon>Pseudomonadati</taxon>
        <taxon>Pseudomonadota</taxon>
        <taxon>Alphaproteobacteria</taxon>
        <taxon>Hyphomicrobiales</taxon>
        <taxon>Methylobacteriaceae</taxon>
        <taxon>Microvirga</taxon>
    </lineage>
</organism>
<feature type="transmembrane region" description="Helical" evidence="2">
    <location>
        <begin position="12"/>
        <end position="30"/>
    </location>
</feature>
<evidence type="ECO:0000256" key="2">
    <source>
        <dbReference type="SAM" id="Phobius"/>
    </source>
</evidence>
<name>A0A7W4VKN1_9HYPH</name>
<keyword evidence="2" id="KW-1133">Transmembrane helix</keyword>
<dbReference type="RefSeq" id="WP_183449585.1">
    <property type="nucleotide sequence ID" value="NZ_JACHWB010000002.1"/>
</dbReference>
<feature type="compositionally biased region" description="Pro residues" evidence="1">
    <location>
        <begin position="123"/>
        <end position="133"/>
    </location>
</feature>
<evidence type="ECO:0000313" key="4">
    <source>
        <dbReference type="Proteomes" id="UP000532010"/>
    </source>
</evidence>